<reference evidence="7 8" key="1">
    <citation type="submission" date="2020-08" db="EMBL/GenBank/DDBJ databases">
        <title>Sequencing the genomes of 1000 actinobacteria strains.</title>
        <authorList>
            <person name="Klenk H.-P."/>
        </authorList>
    </citation>
    <scope>NUCLEOTIDE SEQUENCE [LARGE SCALE GENOMIC DNA]</scope>
    <source>
        <strain evidence="7 8">DSM 44230</strain>
    </source>
</reference>
<dbReference type="InterPro" id="IPR050490">
    <property type="entry name" value="Bact_solute-bd_prot1"/>
</dbReference>
<evidence type="ECO:0000256" key="6">
    <source>
        <dbReference type="SAM" id="SignalP"/>
    </source>
</evidence>
<dbReference type="PANTHER" id="PTHR43649:SF33">
    <property type="entry name" value="POLYGALACTURONAN_RHAMNOGALACTURONAN-BINDING PROTEIN YTCQ"/>
    <property type="match status" value="1"/>
</dbReference>
<keyword evidence="7" id="KW-0813">Transport</keyword>
<dbReference type="SUPFAM" id="SSF53850">
    <property type="entry name" value="Periplasmic binding protein-like II"/>
    <property type="match status" value="1"/>
</dbReference>
<feature type="chain" id="PRO_5039565256" evidence="6">
    <location>
        <begin position="33"/>
        <end position="443"/>
    </location>
</feature>
<name>A0A7W7FVJ2_9PSEU</name>
<evidence type="ECO:0000256" key="1">
    <source>
        <dbReference type="ARBA" id="ARBA00022475"/>
    </source>
</evidence>
<dbReference type="PANTHER" id="PTHR43649">
    <property type="entry name" value="ARABINOSE-BINDING PROTEIN-RELATED"/>
    <property type="match status" value="1"/>
</dbReference>
<evidence type="ECO:0000313" key="8">
    <source>
        <dbReference type="Proteomes" id="UP000533598"/>
    </source>
</evidence>
<dbReference type="RefSeq" id="WP_185002718.1">
    <property type="nucleotide sequence ID" value="NZ_BAAAUI010000012.1"/>
</dbReference>
<gene>
    <name evidence="7" type="ORF">HNR67_003032</name>
</gene>
<dbReference type="Pfam" id="PF01547">
    <property type="entry name" value="SBP_bac_1"/>
    <property type="match status" value="1"/>
</dbReference>
<comment type="caution">
    <text evidence="7">The sequence shown here is derived from an EMBL/GenBank/DDBJ whole genome shotgun (WGS) entry which is preliminary data.</text>
</comment>
<evidence type="ECO:0000256" key="2">
    <source>
        <dbReference type="ARBA" id="ARBA00022729"/>
    </source>
</evidence>
<feature type="signal peptide" evidence="6">
    <location>
        <begin position="1"/>
        <end position="32"/>
    </location>
</feature>
<evidence type="ECO:0000256" key="3">
    <source>
        <dbReference type="ARBA" id="ARBA00023136"/>
    </source>
</evidence>
<keyword evidence="1" id="KW-1003">Cell membrane</keyword>
<keyword evidence="8" id="KW-1185">Reference proteome</keyword>
<keyword evidence="7" id="KW-0762">Sugar transport</keyword>
<keyword evidence="2 6" id="KW-0732">Signal</keyword>
<dbReference type="PROSITE" id="PS51257">
    <property type="entry name" value="PROKAR_LIPOPROTEIN"/>
    <property type="match status" value="1"/>
</dbReference>
<sequence>MQRRTARTRTALFAGAVAVGLVLSACSGGAQQGDPNAPIEVWTRSQDDTKKVYEKIFKAFTDKTGIPVNYNPPPFNDFDKRVQERAQSKDLPDLVITDTGSLGPYRKQGFLVEVDRNAFAGQGDLVERAWNNGKTADGKYFAVPFSTQAQVLLVRKDWREKLGKPVPKTWEELAALANDFTTKDPDGNGDAKDTFGIVAPGSTDRGYLAWWAANYIWQAGGDILSESGGEYKVAVNSPQTTQAVNWLKGLFCDTKVTLPNSLTMVTNDAHNYFEQGKAGIYLTGPYMFTRFDKAPGKDKYEVIPSPAGPSGSTVLGEGEVIYQMAGSAKTAEQKKLAEFLVSPEAQQLGMKPDAGQRPVVRLSVNKNVDVKAVYNDPRWDTVAKVYAENARPFPNVPNFQPFRQQTAETLNSLFAKCGSDVSAELTKLAGNLDKELKSQKAAQ</sequence>
<keyword evidence="5" id="KW-0449">Lipoprotein</keyword>
<protein>
    <submittedName>
        <fullName evidence="7">Multiple sugar transport system substrate-binding protein</fullName>
    </submittedName>
</protein>
<evidence type="ECO:0000313" key="7">
    <source>
        <dbReference type="EMBL" id="MBB4676914.1"/>
    </source>
</evidence>
<dbReference type="Proteomes" id="UP000533598">
    <property type="component" value="Unassembled WGS sequence"/>
</dbReference>
<dbReference type="EMBL" id="JACHMH010000001">
    <property type="protein sequence ID" value="MBB4676914.1"/>
    <property type="molecule type" value="Genomic_DNA"/>
</dbReference>
<organism evidence="7 8">
    <name type="scientific">Crossiella cryophila</name>
    <dbReference type="NCBI Taxonomy" id="43355"/>
    <lineage>
        <taxon>Bacteria</taxon>
        <taxon>Bacillati</taxon>
        <taxon>Actinomycetota</taxon>
        <taxon>Actinomycetes</taxon>
        <taxon>Pseudonocardiales</taxon>
        <taxon>Pseudonocardiaceae</taxon>
        <taxon>Crossiella</taxon>
    </lineage>
</organism>
<keyword evidence="4" id="KW-0564">Palmitate</keyword>
<dbReference type="AlphaFoldDB" id="A0A7W7FVJ2"/>
<dbReference type="InterPro" id="IPR006059">
    <property type="entry name" value="SBP"/>
</dbReference>
<accession>A0A7W7FVJ2</accession>
<proteinExistence type="predicted"/>
<dbReference type="CDD" id="cd13585">
    <property type="entry name" value="PBP2_TMBP_like"/>
    <property type="match status" value="1"/>
</dbReference>
<dbReference type="Gene3D" id="3.40.190.10">
    <property type="entry name" value="Periplasmic binding protein-like II"/>
    <property type="match status" value="1"/>
</dbReference>
<keyword evidence="3" id="KW-0472">Membrane</keyword>
<evidence type="ECO:0000256" key="5">
    <source>
        <dbReference type="ARBA" id="ARBA00023288"/>
    </source>
</evidence>
<evidence type="ECO:0000256" key="4">
    <source>
        <dbReference type="ARBA" id="ARBA00023139"/>
    </source>
</evidence>